<evidence type="ECO:0000313" key="11">
    <source>
        <dbReference type="Proteomes" id="UP000317650"/>
    </source>
</evidence>
<evidence type="ECO:0000256" key="8">
    <source>
        <dbReference type="SAM" id="Phobius"/>
    </source>
</evidence>
<evidence type="ECO:0000256" key="4">
    <source>
        <dbReference type="ARBA" id="ARBA00022448"/>
    </source>
</evidence>
<dbReference type="AlphaFoldDB" id="A0A4S8IWP4"/>
<evidence type="ECO:0000256" key="7">
    <source>
        <dbReference type="ARBA" id="ARBA00023136"/>
    </source>
</evidence>
<proteinExistence type="inferred from homology"/>
<feature type="transmembrane region" description="Helical" evidence="8">
    <location>
        <begin position="218"/>
        <end position="239"/>
    </location>
</feature>
<feature type="domain" description="Cation efflux protein transmembrane" evidence="9">
    <location>
        <begin position="121"/>
        <end position="271"/>
    </location>
</feature>
<evidence type="ECO:0000256" key="5">
    <source>
        <dbReference type="ARBA" id="ARBA00022692"/>
    </source>
</evidence>
<keyword evidence="7 8" id="KW-0472">Membrane</keyword>
<keyword evidence="5 8" id="KW-0812">Transmembrane</keyword>
<dbReference type="Pfam" id="PF01545">
    <property type="entry name" value="Cation_efflux"/>
    <property type="match status" value="1"/>
</dbReference>
<evidence type="ECO:0000256" key="1">
    <source>
        <dbReference type="ARBA" id="ARBA00003168"/>
    </source>
</evidence>
<dbReference type="Proteomes" id="UP000317650">
    <property type="component" value="Chromosome 10"/>
</dbReference>
<keyword evidence="11" id="KW-1185">Reference proteome</keyword>
<gene>
    <name evidence="10" type="ORF">C4D60_Mb10t12490</name>
</gene>
<evidence type="ECO:0000256" key="3">
    <source>
        <dbReference type="ARBA" id="ARBA00008873"/>
    </source>
</evidence>
<dbReference type="GO" id="GO:0005774">
    <property type="term" value="C:vacuolar membrane"/>
    <property type="evidence" value="ECO:0007669"/>
    <property type="project" value="UniProtKB-SubCell"/>
</dbReference>
<evidence type="ECO:0000313" key="10">
    <source>
        <dbReference type="EMBL" id="THU53253.1"/>
    </source>
</evidence>
<comment type="similarity">
    <text evidence="3">Belongs to the cation diffusion facilitator (CDF) transporter (TC 2.A.4) family. SLC30A subfamily.</text>
</comment>
<dbReference type="GO" id="GO:0005384">
    <property type="term" value="F:manganese ion transmembrane transporter activity"/>
    <property type="evidence" value="ECO:0007669"/>
    <property type="project" value="TreeGrafter"/>
</dbReference>
<dbReference type="InterPro" id="IPR027469">
    <property type="entry name" value="Cation_efflux_TMD_sf"/>
</dbReference>
<comment type="function">
    <text evidence="1">Involved in sequestration of excess metal in the cytoplasm into vacuoles to maintain metal homeostasis.</text>
</comment>
<keyword evidence="6 8" id="KW-1133">Transmembrane helix</keyword>
<dbReference type="PANTHER" id="PTHR43840">
    <property type="entry name" value="MITOCHONDRIAL METAL TRANSPORTER 1-RELATED"/>
    <property type="match status" value="1"/>
</dbReference>
<evidence type="ECO:0000256" key="6">
    <source>
        <dbReference type="ARBA" id="ARBA00022989"/>
    </source>
</evidence>
<organism evidence="10 11">
    <name type="scientific">Musa balbisiana</name>
    <name type="common">Banana</name>
    <dbReference type="NCBI Taxonomy" id="52838"/>
    <lineage>
        <taxon>Eukaryota</taxon>
        <taxon>Viridiplantae</taxon>
        <taxon>Streptophyta</taxon>
        <taxon>Embryophyta</taxon>
        <taxon>Tracheophyta</taxon>
        <taxon>Spermatophyta</taxon>
        <taxon>Magnoliopsida</taxon>
        <taxon>Liliopsida</taxon>
        <taxon>Zingiberales</taxon>
        <taxon>Musaceae</taxon>
        <taxon>Musa</taxon>
    </lineage>
</organism>
<protein>
    <recommendedName>
        <fullName evidence="9">Cation efflux protein transmembrane domain-containing protein</fullName>
    </recommendedName>
</protein>
<dbReference type="STRING" id="52838.A0A4S8IWP4"/>
<dbReference type="SUPFAM" id="SSF161111">
    <property type="entry name" value="Cation efflux protein transmembrane domain-like"/>
    <property type="match status" value="1"/>
</dbReference>
<sequence length="361" mass="40235">MGGGEDGRAGEEVRAPLLVAGGDRNGEAVASRVPRKNSVNSMRVEFVARLPEKVKKGVEPERPFDIDVSLTKDLIEGEKEYYEKQFATLRSFEEIESLNVPSVVDEALELEEQEQSEFAMKISNYANLALLALKIYATVQSGSIAIAASTLDSLLDLMAGGILWFTHLSMKNINIYKYPIGKLRVQPVGIVIFAAVMATLALERLIEKEASDNMTSVQLLWLYSIMLSATFVKLALWLYCRTSGNKIVLAYAKDHYYDVVTNVVGLAAAIIQVDIELPEDLPLKEAHAIGETLQIRIEELAEVEPEHSILDFECDHKPEHSILVKLPRSQPGRKNYFFGLTYQDVIIIIENLHAFLVKAVI</sequence>
<keyword evidence="4" id="KW-0813">Transport</keyword>
<dbReference type="InterPro" id="IPR050291">
    <property type="entry name" value="CDF_Transporter"/>
</dbReference>
<feature type="transmembrane region" description="Helical" evidence="8">
    <location>
        <begin position="187"/>
        <end position="206"/>
    </location>
</feature>
<evidence type="ECO:0000256" key="2">
    <source>
        <dbReference type="ARBA" id="ARBA00004141"/>
    </source>
</evidence>
<evidence type="ECO:0000259" key="9">
    <source>
        <dbReference type="Pfam" id="PF01545"/>
    </source>
</evidence>
<name>A0A4S8IWP4_MUSBA</name>
<dbReference type="Gene3D" id="1.20.1510.10">
    <property type="entry name" value="Cation efflux protein transmembrane domain"/>
    <property type="match status" value="1"/>
</dbReference>
<dbReference type="PANTHER" id="PTHR43840:SF13">
    <property type="entry name" value="CATION EFFLUX PROTEIN CYTOPLASMIC DOMAIN-CONTAINING PROTEIN"/>
    <property type="match status" value="1"/>
</dbReference>
<comment type="caution">
    <text evidence="10">The sequence shown here is derived from an EMBL/GenBank/DDBJ whole genome shotgun (WGS) entry which is preliminary data.</text>
</comment>
<dbReference type="InterPro" id="IPR058533">
    <property type="entry name" value="Cation_efflux_TM"/>
</dbReference>
<accession>A0A4S8IWP4</accession>
<dbReference type="EMBL" id="PYDT01000008">
    <property type="protein sequence ID" value="THU53253.1"/>
    <property type="molecule type" value="Genomic_DNA"/>
</dbReference>
<reference evidence="10 11" key="1">
    <citation type="journal article" date="2019" name="Nat. Plants">
        <title>Genome sequencing of Musa balbisiana reveals subgenome evolution and function divergence in polyploid bananas.</title>
        <authorList>
            <person name="Yao X."/>
        </authorList>
    </citation>
    <scope>NUCLEOTIDE SEQUENCE [LARGE SCALE GENOMIC DNA]</scope>
    <source>
        <strain evidence="11">cv. DH-PKW</strain>
        <tissue evidence="10">Leaves</tissue>
    </source>
</reference>
<comment type="subcellular location">
    <subcellularLocation>
        <location evidence="2">Membrane</location>
        <topology evidence="2">Multi-pass membrane protein</topology>
    </subcellularLocation>
</comment>